<dbReference type="Gramene" id="PUZ61093">
    <property type="protein sequence ID" value="PUZ61093"/>
    <property type="gene ID" value="GQ55_4G243900"/>
</dbReference>
<evidence type="ECO:0000256" key="1">
    <source>
        <dbReference type="SAM" id="MobiDB-lite"/>
    </source>
</evidence>
<keyword evidence="3" id="KW-1185">Reference proteome</keyword>
<feature type="compositionally biased region" description="Gly residues" evidence="1">
    <location>
        <begin position="83"/>
        <end position="103"/>
    </location>
</feature>
<dbReference type="GO" id="GO:0032196">
    <property type="term" value="P:transposition"/>
    <property type="evidence" value="ECO:0007669"/>
    <property type="project" value="InterPro"/>
</dbReference>
<feature type="region of interest" description="Disordered" evidence="1">
    <location>
        <begin position="1"/>
        <end position="68"/>
    </location>
</feature>
<dbReference type="PANTHER" id="PTHR33157">
    <property type="entry name" value="AUTONOMOUS TRANSPOSABLE ELEMENT EN-1 MOSAIC PROTEIN-RELATED"/>
    <property type="match status" value="1"/>
</dbReference>
<organism evidence="2 3">
    <name type="scientific">Panicum hallii var. hallii</name>
    <dbReference type="NCBI Taxonomy" id="1504633"/>
    <lineage>
        <taxon>Eukaryota</taxon>
        <taxon>Viridiplantae</taxon>
        <taxon>Streptophyta</taxon>
        <taxon>Embryophyta</taxon>
        <taxon>Tracheophyta</taxon>
        <taxon>Spermatophyta</taxon>
        <taxon>Magnoliopsida</taxon>
        <taxon>Liliopsida</taxon>
        <taxon>Poales</taxon>
        <taxon>Poaceae</taxon>
        <taxon>PACMAD clade</taxon>
        <taxon>Panicoideae</taxon>
        <taxon>Panicodae</taxon>
        <taxon>Paniceae</taxon>
        <taxon>Panicinae</taxon>
        <taxon>Panicum</taxon>
        <taxon>Panicum sect. Panicum</taxon>
    </lineage>
</organism>
<dbReference type="Proteomes" id="UP000244336">
    <property type="component" value="Chromosome 4"/>
</dbReference>
<proteinExistence type="predicted"/>
<dbReference type="InterPro" id="IPR039266">
    <property type="entry name" value="EN-1/SPM"/>
</dbReference>
<gene>
    <name evidence="2" type="ORF">GQ55_4G243900</name>
</gene>
<evidence type="ECO:0000313" key="2">
    <source>
        <dbReference type="EMBL" id="PUZ61093.1"/>
    </source>
</evidence>
<name>A0A2T7DZT7_9POAL</name>
<dbReference type="OrthoDB" id="692026at2759"/>
<accession>A0A2T7DZT7</accession>
<dbReference type="AlphaFoldDB" id="A0A2T7DZT7"/>
<dbReference type="EMBL" id="CM009752">
    <property type="protein sequence ID" value="PUZ61093.1"/>
    <property type="molecule type" value="Genomic_DNA"/>
</dbReference>
<sequence>MQGQIAFQRDESEEETNEETSSKESDEAGRENDLGGWDRWSEGSAGGGSAGQGSRVGGSRAGETSAGYAGTVAGDEGAGAGEAGAGAGAGAGGSEAGGSGGQGWTRWRRSKIGWIPPPKPPREEEKCVIAPNGDGSWFEPNFPGVGYLRQVNKILGNICRMLWPGMVELVSGERIPATSWNHYRYGVNITFGNTQKAVWAEFWKYYKLPEEGAYDDHARRVFHHNAHIVVRDMISYARIQEMIPWMATREEAYHALCHYWTTDEFKSISQRNRGNCGTESYHTYGGDGHFRLAKK</sequence>
<reference evidence="2 3" key="1">
    <citation type="submission" date="2018-04" db="EMBL/GenBank/DDBJ databases">
        <title>WGS assembly of Panicum hallii var. hallii HAL2.</title>
        <authorList>
            <person name="Lovell J."/>
            <person name="Jenkins J."/>
            <person name="Lowry D."/>
            <person name="Mamidi S."/>
            <person name="Sreedasyam A."/>
            <person name="Weng X."/>
            <person name="Barry K."/>
            <person name="Bonette J."/>
            <person name="Campitelli B."/>
            <person name="Daum C."/>
            <person name="Gordon S."/>
            <person name="Gould B."/>
            <person name="Lipzen A."/>
            <person name="MacQueen A."/>
            <person name="Palacio-Mejia J."/>
            <person name="Plott C."/>
            <person name="Shakirov E."/>
            <person name="Shu S."/>
            <person name="Yoshinaga Y."/>
            <person name="Zane M."/>
            <person name="Rokhsar D."/>
            <person name="Grimwood J."/>
            <person name="Schmutz J."/>
            <person name="Juenger T."/>
        </authorList>
    </citation>
    <scope>NUCLEOTIDE SEQUENCE [LARGE SCALE GENOMIC DNA]</scope>
    <source>
        <strain evidence="3">cv. HAL2</strain>
    </source>
</reference>
<dbReference type="PANTHER" id="PTHR33157:SF14">
    <property type="entry name" value="AUTONOMOUS TRANSPOSABLE ELEMENT EN-1 MOSAIC PROTEIN"/>
    <property type="match status" value="1"/>
</dbReference>
<feature type="region of interest" description="Disordered" evidence="1">
    <location>
        <begin position="83"/>
        <end position="105"/>
    </location>
</feature>
<feature type="compositionally biased region" description="Basic and acidic residues" evidence="1">
    <location>
        <begin position="20"/>
        <end position="33"/>
    </location>
</feature>
<protein>
    <submittedName>
        <fullName evidence="2">Uncharacterized protein</fullName>
    </submittedName>
</protein>
<feature type="compositionally biased region" description="Gly residues" evidence="1">
    <location>
        <begin position="44"/>
        <end position="60"/>
    </location>
</feature>
<evidence type="ECO:0000313" key="3">
    <source>
        <dbReference type="Proteomes" id="UP000244336"/>
    </source>
</evidence>